<keyword evidence="3" id="KW-1185">Reference proteome</keyword>
<evidence type="ECO:0000259" key="1">
    <source>
        <dbReference type="Pfam" id="PF00248"/>
    </source>
</evidence>
<proteinExistence type="predicted"/>
<dbReference type="Gene3D" id="3.20.20.100">
    <property type="entry name" value="NADP-dependent oxidoreductase domain"/>
    <property type="match status" value="1"/>
</dbReference>
<gene>
    <name evidence="2" type="ORF">AB1471_07750</name>
</gene>
<accession>A0ABV3Q456</accession>
<dbReference type="EC" id="1.-.-.-" evidence="2"/>
<dbReference type="SUPFAM" id="SSF51430">
    <property type="entry name" value="NAD(P)-linked oxidoreductase"/>
    <property type="match status" value="1"/>
</dbReference>
<dbReference type="RefSeq" id="WP_367779169.1">
    <property type="nucleotide sequence ID" value="NZ_JBFMIA010000004.1"/>
</dbReference>
<protein>
    <submittedName>
        <fullName evidence="2">Aldo/keto reductase family oxidoreductase</fullName>
        <ecNumber evidence="2">1.-.-.-</ecNumber>
    </submittedName>
</protein>
<evidence type="ECO:0000313" key="3">
    <source>
        <dbReference type="Proteomes" id="UP001556040"/>
    </source>
</evidence>
<dbReference type="PANTHER" id="PTHR43364">
    <property type="entry name" value="NADH-SPECIFIC METHYLGLYOXAL REDUCTASE-RELATED"/>
    <property type="match status" value="1"/>
</dbReference>
<feature type="domain" description="NADP-dependent oxidoreductase" evidence="1">
    <location>
        <begin position="14"/>
        <end position="290"/>
    </location>
</feature>
<dbReference type="InterPro" id="IPR050523">
    <property type="entry name" value="AKR_Detox_Biosynth"/>
</dbReference>
<dbReference type="InterPro" id="IPR036812">
    <property type="entry name" value="NAD(P)_OxRdtase_dom_sf"/>
</dbReference>
<dbReference type="EMBL" id="JBFMIA010000004">
    <property type="protein sequence ID" value="MEW9501694.1"/>
    <property type="molecule type" value="Genomic_DNA"/>
</dbReference>
<comment type="caution">
    <text evidence="2">The sequence shown here is derived from an EMBL/GenBank/DDBJ whole genome shotgun (WGS) entry which is preliminary data.</text>
</comment>
<name>A0ABV3Q456_9BACL</name>
<sequence>MQRIALAEDLSFSRIIHGMWRLSEWNLSKEQRLELIEKVMDSGISSFDHADIYGGYLCEELFGEALSLKPQLREKMEIITKCGIVLQSENRPSHRSHHYNTSKEHIISSVEQSLTSLKTDYIDLLLIHRPDPLMNPEEVAEAFDQLLNEGKVRHFGVSNFKRSQLKMLETYVAQPLITNQIELNPFNLENFEDGTLDLCLEAQIPPMAWSPLAGGEIFTSSNEKATRLRAALEEIGQEIGAQALDEVLYTWLLTHPSSIMPIVGSGKMERIQSAVNSLKLQMTPHQWFHIYQASLGHDVP</sequence>
<evidence type="ECO:0000313" key="2">
    <source>
        <dbReference type="EMBL" id="MEW9501694.1"/>
    </source>
</evidence>
<dbReference type="Proteomes" id="UP001556040">
    <property type="component" value="Unassembled WGS sequence"/>
</dbReference>
<dbReference type="PANTHER" id="PTHR43364:SF1">
    <property type="entry name" value="OXIDOREDUCTASE YDHF"/>
    <property type="match status" value="1"/>
</dbReference>
<dbReference type="Pfam" id="PF00248">
    <property type="entry name" value="Aldo_ket_red"/>
    <property type="match status" value="1"/>
</dbReference>
<organism evidence="2 3">
    <name type="scientific">Jeotgalibacillus marinus</name>
    <dbReference type="NCBI Taxonomy" id="86667"/>
    <lineage>
        <taxon>Bacteria</taxon>
        <taxon>Bacillati</taxon>
        <taxon>Bacillota</taxon>
        <taxon>Bacilli</taxon>
        <taxon>Bacillales</taxon>
        <taxon>Caryophanaceae</taxon>
        <taxon>Jeotgalibacillus</taxon>
    </lineage>
</organism>
<dbReference type="InterPro" id="IPR023210">
    <property type="entry name" value="NADP_OxRdtase_dom"/>
</dbReference>
<keyword evidence="2" id="KW-0560">Oxidoreductase</keyword>
<dbReference type="CDD" id="cd19092">
    <property type="entry name" value="AKR_BsYcsN_EcYdhF-like"/>
    <property type="match status" value="1"/>
</dbReference>
<reference evidence="2 3" key="1">
    <citation type="journal article" date="1979" name="Int. J. Syst. Evol. Microbiol.">
        <title>Bacillus globisporus subsp. marinus subsp. nov.</title>
        <authorList>
            <person name="Liu H."/>
        </authorList>
    </citation>
    <scope>NUCLEOTIDE SEQUENCE [LARGE SCALE GENOMIC DNA]</scope>
    <source>
        <strain evidence="2 3">DSM 1297</strain>
    </source>
</reference>
<dbReference type="GO" id="GO:0016491">
    <property type="term" value="F:oxidoreductase activity"/>
    <property type="evidence" value="ECO:0007669"/>
    <property type="project" value="UniProtKB-KW"/>
</dbReference>